<evidence type="ECO:0000313" key="2">
    <source>
        <dbReference type="EMBL" id="MBP0058510.1"/>
    </source>
</evidence>
<feature type="transmembrane region" description="Helical" evidence="1">
    <location>
        <begin position="85"/>
        <end position="104"/>
    </location>
</feature>
<evidence type="ECO:0008006" key="4">
    <source>
        <dbReference type="Google" id="ProtNLM"/>
    </source>
</evidence>
<reference evidence="2 3" key="1">
    <citation type="submission" date="2021-02" db="EMBL/GenBank/DDBJ databases">
        <title>Lactate utilizing bacteria of the human gut.</title>
        <authorList>
            <person name="Sheridan P.O."/>
        </authorList>
    </citation>
    <scope>NUCLEOTIDE SEQUENCE [LARGE SCALE GENOMIC DNA]</scope>
    <source>
        <strain evidence="2 3">HTF-83D</strain>
    </source>
</reference>
<dbReference type="Proteomes" id="UP001315001">
    <property type="component" value="Unassembled WGS sequence"/>
</dbReference>
<dbReference type="EMBL" id="JAFIQO010000233">
    <property type="protein sequence ID" value="MBP0058510.1"/>
    <property type="molecule type" value="Genomic_DNA"/>
</dbReference>
<feature type="transmembrane region" description="Helical" evidence="1">
    <location>
        <begin position="36"/>
        <end position="53"/>
    </location>
</feature>
<sequence>MNKKLLNQIYNIIFYSFAICSAGYFIISSIQKNEGLKSSDIIYIIFVIALLIPKKKIKFNMLRIILLLNLVDIIFYHSFQNNTYFIFYFSYIVTGILFSQEYTCPSCGKKYGWKILFSNKCPHCGVTI</sequence>
<keyword evidence="1" id="KW-0812">Transmembrane</keyword>
<protein>
    <recommendedName>
        <fullName evidence="4">Zinc ribbon domain-containing protein</fullName>
    </recommendedName>
</protein>
<evidence type="ECO:0000313" key="3">
    <source>
        <dbReference type="Proteomes" id="UP001315001"/>
    </source>
</evidence>
<keyword evidence="1" id="KW-1133">Transmembrane helix</keyword>
<feature type="transmembrane region" description="Helical" evidence="1">
    <location>
        <begin position="60"/>
        <end position="79"/>
    </location>
</feature>
<proteinExistence type="predicted"/>
<evidence type="ECO:0000256" key="1">
    <source>
        <dbReference type="SAM" id="Phobius"/>
    </source>
</evidence>
<accession>A0ABS3ZMT5</accession>
<gene>
    <name evidence="2" type="ORF">JYQ75_14170</name>
</gene>
<keyword evidence="3" id="KW-1185">Reference proteome</keyword>
<name>A0ABS3ZMT5_9FIRM</name>
<keyword evidence="1" id="KW-0472">Membrane</keyword>
<comment type="caution">
    <text evidence="2">The sequence shown here is derived from an EMBL/GenBank/DDBJ whole genome shotgun (WGS) entry which is preliminary data.</text>
</comment>
<dbReference type="RefSeq" id="WP_209294089.1">
    <property type="nucleotide sequence ID" value="NZ_CAXYLQ010000019.1"/>
</dbReference>
<organism evidence="2 3">
    <name type="scientific">Anaerobutyricum soehngenii</name>
    <dbReference type="NCBI Taxonomy" id="105843"/>
    <lineage>
        <taxon>Bacteria</taxon>
        <taxon>Bacillati</taxon>
        <taxon>Bacillota</taxon>
        <taxon>Clostridia</taxon>
        <taxon>Lachnospirales</taxon>
        <taxon>Lachnospiraceae</taxon>
        <taxon>Anaerobutyricum</taxon>
    </lineage>
</organism>
<feature type="transmembrane region" description="Helical" evidence="1">
    <location>
        <begin position="12"/>
        <end position="30"/>
    </location>
</feature>